<keyword evidence="2" id="KW-1185">Reference proteome</keyword>
<evidence type="ECO:0000313" key="1">
    <source>
        <dbReference type="EMBL" id="KAJ1888205.1"/>
    </source>
</evidence>
<evidence type="ECO:0000313" key="2">
    <source>
        <dbReference type="Proteomes" id="UP001150581"/>
    </source>
</evidence>
<gene>
    <name evidence="1" type="ORF">LPJ66_008692</name>
</gene>
<accession>A0ACC1IBK1</accession>
<organism evidence="1 2">
    <name type="scientific">Kickxella alabastrina</name>
    <dbReference type="NCBI Taxonomy" id="61397"/>
    <lineage>
        <taxon>Eukaryota</taxon>
        <taxon>Fungi</taxon>
        <taxon>Fungi incertae sedis</taxon>
        <taxon>Zoopagomycota</taxon>
        <taxon>Kickxellomycotina</taxon>
        <taxon>Kickxellomycetes</taxon>
        <taxon>Kickxellales</taxon>
        <taxon>Kickxellaceae</taxon>
        <taxon>Kickxella</taxon>
    </lineage>
</organism>
<dbReference type="EMBL" id="JANBPG010001805">
    <property type="protein sequence ID" value="KAJ1888205.1"/>
    <property type="molecule type" value="Genomic_DNA"/>
</dbReference>
<reference evidence="1" key="1">
    <citation type="submission" date="2022-07" db="EMBL/GenBank/DDBJ databases">
        <title>Phylogenomic reconstructions and comparative analyses of Kickxellomycotina fungi.</title>
        <authorList>
            <person name="Reynolds N.K."/>
            <person name="Stajich J.E."/>
            <person name="Barry K."/>
            <person name="Grigoriev I.V."/>
            <person name="Crous P."/>
            <person name="Smith M.E."/>
        </authorList>
    </citation>
    <scope>NUCLEOTIDE SEQUENCE</scope>
    <source>
        <strain evidence="1">Benny 63K</strain>
    </source>
</reference>
<proteinExistence type="predicted"/>
<protein>
    <submittedName>
        <fullName evidence="1">Uncharacterized protein</fullName>
    </submittedName>
</protein>
<dbReference type="Proteomes" id="UP001150581">
    <property type="component" value="Unassembled WGS sequence"/>
</dbReference>
<sequence>MDKPTPRINASMLQQYVNITVRLAGRIVEAQGNSFLLETSDGKTVTVNPAVAQLLRLMCARVTLHSARLLLPGTKTRLGIIFNAQSNDFF</sequence>
<name>A0ACC1IBK1_9FUNG</name>
<comment type="caution">
    <text evidence="1">The sequence shown here is derived from an EMBL/GenBank/DDBJ whole genome shotgun (WGS) entry which is preliminary data.</text>
</comment>